<dbReference type="EMBL" id="CP012199">
    <property type="protein sequence ID" value="AMG73901.1"/>
    <property type="molecule type" value="Genomic_DNA"/>
</dbReference>
<reference evidence="2 3" key="1">
    <citation type="journal article" date="2016" name="BMC Genomics">
        <title>Genomic analysis of the nitrate-respiring Sphingopyxis granuli (formerly Sphingomonas macrogoltabida) strain TFA.</title>
        <authorList>
            <person name="Garcia-Romero I."/>
            <person name="Perez-Pulido A.J."/>
            <person name="Gonzalez-Flores Y.E."/>
            <person name="Reyes-Ramirez F."/>
            <person name="Santero E."/>
            <person name="Floriano B."/>
        </authorList>
    </citation>
    <scope>NUCLEOTIDE SEQUENCE [LARGE SCALE GENOMIC DNA]</scope>
    <source>
        <strain evidence="2 3">TFA</strain>
    </source>
</reference>
<feature type="domain" description="Bacterial virulence protein VirB8" evidence="1">
    <location>
        <begin position="31"/>
        <end position="93"/>
    </location>
</feature>
<gene>
    <name evidence="2" type="primary">trbF2</name>
    <name evidence="2" type="ORF">SGRAN_1516</name>
</gene>
<dbReference type="Proteomes" id="UP000058599">
    <property type="component" value="Chromosome"/>
</dbReference>
<protein>
    <submittedName>
        <fullName evidence="2">Conjugal transfer protein TrbF</fullName>
    </submittedName>
</protein>
<organism evidence="2 3">
    <name type="scientific">Sphingopyxis granuli</name>
    <dbReference type="NCBI Taxonomy" id="267128"/>
    <lineage>
        <taxon>Bacteria</taxon>
        <taxon>Pseudomonadati</taxon>
        <taxon>Pseudomonadota</taxon>
        <taxon>Alphaproteobacteria</taxon>
        <taxon>Sphingomonadales</taxon>
        <taxon>Sphingomonadaceae</taxon>
        <taxon>Sphingopyxis</taxon>
    </lineage>
</organism>
<evidence type="ECO:0000313" key="3">
    <source>
        <dbReference type="Proteomes" id="UP000058599"/>
    </source>
</evidence>
<accession>A0AA86GKK4</accession>
<dbReference type="Pfam" id="PF04335">
    <property type="entry name" value="VirB8"/>
    <property type="match status" value="1"/>
</dbReference>
<name>A0AA86GKK4_9SPHN</name>
<evidence type="ECO:0000259" key="1">
    <source>
        <dbReference type="Pfam" id="PF04335"/>
    </source>
</evidence>
<sequence>MSNEILTLVHFDIRSPTESDSWSPAFGSRLGEARAVSPATSEYRRTDPQIAWHLGRFIANVRSRSLDPVLMRENWLSAYNFATEHASPFRGEYVHAQRSHAGD</sequence>
<keyword evidence="3" id="KW-1185">Reference proteome</keyword>
<evidence type="ECO:0000313" key="2">
    <source>
        <dbReference type="EMBL" id="AMG73901.1"/>
    </source>
</evidence>
<proteinExistence type="predicted"/>
<dbReference type="RefSeq" id="WP_082737136.1">
    <property type="nucleotide sequence ID" value="NZ_CP012199.1"/>
</dbReference>
<dbReference type="AlphaFoldDB" id="A0AA86GKK4"/>
<dbReference type="GO" id="GO:0016020">
    <property type="term" value="C:membrane"/>
    <property type="evidence" value="ECO:0007669"/>
    <property type="project" value="InterPro"/>
</dbReference>
<dbReference type="KEGG" id="sgi:SGRAN_1516"/>
<dbReference type="InterPro" id="IPR007430">
    <property type="entry name" value="VirB8"/>
</dbReference>